<feature type="domain" description="FAD/NAD(P)-binding" evidence="2">
    <location>
        <begin position="42"/>
        <end position="335"/>
    </location>
</feature>
<reference evidence="3 4" key="1">
    <citation type="submission" date="2024-09" db="EMBL/GenBank/DDBJ databases">
        <title>Rethinking Asexuality: The Enigmatic Case of Functional Sexual Genes in Lepraria (Stereocaulaceae).</title>
        <authorList>
            <person name="Doellman M."/>
            <person name="Sun Y."/>
            <person name="Barcenas-Pena A."/>
            <person name="Lumbsch H.T."/>
            <person name="Grewe F."/>
        </authorList>
    </citation>
    <scope>NUCLEOTIDE SEQUENCE [LARGE SCALE GENOMIC DNA]</scope>
    <source>
        <strain evidence="3 4">Grewe 0041</strain>
    </source>
</reference>
<keyword evidence="4" id="KW-1185">Reference proteome</keyword>
<dbReference type="PRINTS" id="PR00368">
    <property type="entry name" value="FADPNR"/>
</dbReference>
<evidence type="ECO:0000313" key="3">
    <source>
        <dbReference type="EMBL" id="KAL2050419.1"/>
    </source>
</evidence>
<organism evidence="3 4">
    <name type="scientific">Lepraria finkii</name>
    <dbReference type="NCBI Taxonomy" id="1340010"/>
    <lineage>
        <taxon>Eukaryota</taxon>
        <taxon>Fungi</taxon>
        <taxon>Dikarya</taxon>
        <taxon>Ascomycota</taxon>
        <taxon>Pezizomycotina</taxon>
        <taxon>Lecanoromycetes</taxon>
        <taxon>OSLEUM clade</taxon>
        <taxon>Lecanoromycetidae</taxon>
        <taxon>Lecanorales</taxon>
        <taxon>Lecanorineae</taxon>
        <taxon>Stereocaulaceae</taxon>
        <taxon>Lepraria</taxon>
    </lineage>
</organism>
<dbReference type="EMBL" id="JBHFEH010000047">
    <property type="protein sequence ID" value="KAL2050419.1"/>
    <property type="molecule type" value="Genomic_DNA"/>
</dbReference>
<sequence length="378" mass="39911">MVTARTRTFIAPSPLSLKMTTTSETHAKGTLFSISSLRTHVYDVICIGSGWASRPIASRAVAAGLTALIIDKDLMGGDCPFWACVPSKALLRPSEALEAANSVGGARERITKPSVDVEAVFARRDAFTRGWDDEKLLVPAILDTGTDLLRATGMLIGEKKVDVSSKDGGTAELIARHAVAVCTGSVPTIPDVPGLKEAKPWTPREATSSSKVPDHLIVIGAGAVGCEMATAYSSFGAEVTVISTTAEILPKVDHEAGQLVRKSLESRGVKFLLQTTLTRVERKGDASVLVMTSSGVSITASEILVAAGRKACTSGSMLEIFGAPPAGNPVEVDESLPRQTRRRQQLVLRRGGHQRPLAPDPHVQVPGQDSGECHHPAS</sequence>
<accession>A0ABR4B0K7</accession>
<protein>
    <recommendedName>
        <fullName evidence="2">FAD/NAD(P)-binding domain-containing protein</fullName>
    </recommendedName>
</protein>
<dbReference type="PANTHER" id="PTHR43014">
    <property type="entry name" value="MERCURIC REDUCTASE"/>
    <property type="match status" value="1"/>
</dbReference>
<evidence type="ECO:0000313" key="4">
    <source>
        <dbReference type="Proteomes" id="UP001590951"/>
    </source>
</evidence>
<dbReference type="PANTHER" id="PTHR43014:SF2">
    <property type="entry name" value="MERCURIC REDUCTASE"/>
    <property type="match status" value="1"/>
</dbReference>
<proteinExistence type="predicted"/>
<dbReference type="Pfam" id="PF07992">
    <property type="entry name" value="Pyr_redox_2"/>
    <property type="match status" value="1"/>
</dbReference>
<dbReference type="PRINTS" id="PR00411">
    <property type="entry name" value="PNDRDTASEI"/>
</dbReference>
<dbReference type="InterPro" id="IPR023753">
    <property type="entry name" value="FAD/NAD-binding_dom"/>
</dbReference>
<gene>
    <name evidence="3" type="ORF">ABVK25_009253</name>
</gene>
<evidence type="ECO:0000256" key="1">
    <source>
        <dbReference type="SAM" id="MobiDB-lite"/>
    </source>
</evidence>
<comment type="caution">
    <text evidence="3">The sequence shown here is derived from an EMBL/GenBank/DDBJ whole genome shotgun (WGS) entry which is preliminary data.</text>
</comment>
<dbReference type="InterPro" id="IPR036188">
    <property type="entry name" value="FAD/NAD-bd_sf"/>
</dbReference>
<name>A0ABR4B0K7_9LECA</name>
<dbReference type="Proteomes" id="UP001590951">
    <property type="component" value="Unassembled WGS sequence"/>
</dbReference>
<dbReference type="SUPFAM" id="SSF51905">
    <property type="entry name" value="FAD/NAD(P)-binding domain"/>
    <property type="match status" value="1"/>
</dbReference>
<feature type="region of interest" description="Disordered" evidence="1">
    <location>
        <begin position="324"/>
        <end position="378"/>
    </location>
</feature>
<dbReference type="Gene3D" id="3.50.50.60">
    <property type="entry name" value="FAD/NAD(P)-binding domain"/>
    <property type="match status" value="2"/>
</dbReference>
<evidence type="ECO:0000259" key="2">
    <source>
        <dbReference type="Pfam" id="PF07992"/>
    </source>
</evidence>